<name>A0A6P4E0P0_DRORH</name>
<feature type="coiled-coil region" evidence="1">
    <location>
        <begin position="44"/>
        <end position="84"/>
    </location>
</feature>
<sequence length="121" mass="13708">MCSRFTSCLLTRMSGPQSRGPVTIVFKWQLRNYSDPPLMDCDAYKAYKEQKALALKKKKEAKMKEKAKKAAACLKSELNKCIKEKEKALIAKVECMTAEEKKAMGDMLDCVMAGVREICFK</sequence>
<evidence type="ECO:0000256" key="1">
    <source>
        <dbReference type="SAM" id="Coils"/>
    </source>
</evidence>
<gene>
    <name evidence="2" type="primary">LOC108039112</name>
</gene>
<organism evidence="2">
    <name type="scientific">Drosophila rhopaloa</name>
    <name type="common">Fruit fly</name>
    <dbReference type="NCBI Taxonomy" id="1041015"/>
    <lineage>
        <taxon>Eukaryota</taxon>
        <taxon>Metazoa</taxon>
        <taxon>Ecdysozoa</taxon>
        <taxon>Arthropoda</taxon>
        <taxon>Hexapoda</taxon>
        <taxon>Insecta</taxon>
        <taxon>Pterygota</taxon>
        <taxon>Neoptera</taxon>
        <taxon>Endopterygota</taxon>
        <taxon>Diptera</taxon>
        <taxon>Brachycera</taxon>
        <taxon>Muscomorpha</taxon>
        <taxon>Ephydroidea</taxon>
        <taxon>Drosophilidae</taxon>
        <taxon>Drosophila</taxon>
        <taxon>Sophophora</taxon>
    </lineage>
</organism>
<feature type="non-terminal residue" evidence="2">
    <location>
        <position position="121"/>
    </location>
</feature>
<protein>
    <submittedName>
        <fullName evidence="2">Uncharacterized protein LOC108039112</fullName>
    </submittedName>
</protein>
<dbReference type="AlphaFoldDB" id="A0A6P4E0P0"/>
<dbReference type="OrthoDB" id="7871356at2759"/>
<accession>A0A6P4E0P0</accession>
<dbReference type="RefSeq" id="XP_016971525.1">
    <property type="nucleotide sequence ID" value="XM_017116036.1"/>
</dbReference>
<proteinExistence type="predicted"/>
<keyword evidence="1" id="KW-0175">Coiled coil</keyword>
<reference evidence="2" key="1">
    <citation type="submission" date="2025-08" db="UniProtKB">
        <authorList>
            <consortium name="RefSeq"/>
        </authorList>
    </citation>
    <scope>IDENTIFICATION</scope>
</reference>
<evidence type="ECO:0000313" key="2">
    <source>
        <dbReference type="RefSeq" id="XP_016971525.1"/>
    </source>
</evidence>